<evidence type="ECO:0000313" key="2">
    <source>
        <dbReference type="EMBL" id="MBU3843913.1"/>
    </source>
</evidence>
<name>A0A948WYL4_9GAMM</name>
<dbReference type="InterPro" id="IPR001932">
    <property type="entry name" value="PPM-type_phosphatase-like_dom"/>
</dbReference>
<comment type="caution">
    <text evidence="2">The sequence shown here is derived from an EMBL/GenBank/DDBJ whole genome shotgun (WGS) entry which is preliminary data.</text>
</comment>
<dbReference type="Pfam" id="PF13672">
    <property type="entry name" value="PP2C_2"/>
    <property type="match status" value="1"/>
</dbReference>
<dbReference type="EMBL" id="JAHLFE010000063">
    <property type="protein sequence ID" value="MBU3843913.1"/>
    <property type="molecule type" value="Genomic_DNA"/>
</dbReference>
<dbReference type="Proteomes" id="UP000733611">
    <property type="component" value="Unassembled WGS sequence"/>
</dbReference>
<reference evidence="2" key="1">
    <citation type="journal article" date="2021" name="PeerJ">
        <title>Extensive microbial diversity within the chicken gut microbiome revealed by metagenomics and culture.</title>
        <authorList>
            <person name="Gilroy R."/>
            <person name="Ravi A."/>
            <person name="Getino M."/>
            <person name="Pursley I."/>
            <person name="Horton D.L."/>
            <person name="Alikhan N.F."/>
            <person name="Baker D."/>
            <person name="Gharbi K."/>
            <person name="Hall N."/>
            <person name="Watson M."/>
            <person name="Adriaenssens E.M."/>
            <person name="Foster-Nyarko E."/>
            <person name="Jarju S."/>
            <person name="Secka A."/>
            <person name="Antonio M."/>
            <person name="Oren A."/>
            <person name="Chaudhuri R.R."/>
            <person name="La Ragione R."/>
            <person name="Hildebrand F."/>
            <person name="Pallen M.J."/>
        </authorList>
    </citation>
    <scope>NUCLEOTIDE SEQUENCE</scope>
    <source>
        <strain evidence="2">378</strain>
    </source>
</reference>
<feature type="domain" description="PPM-type phosphatase" evidence="1">
    <location>
        <begin position="2"/>
        <end position="241"/>
    </location>
</feature>
<evidence type="ECO:0000259" key="1">
    <source>
        <dbReference type="SMART" id="SM00332"/>
    </source>
</evidence>
<proteinExistence type="predicted"/>
<reference evidence="2" key="2">
    <citation type="submission" date="2021-04" db="EMBL/GenBank/DDBJ databases">
        <authorList>
            <person name="Gilroy R."/>
        </authorList>
    </citation>
    <scope>NUCLEOTIDE SEQUENCE</scope>
    <source>
        <strain evidence="2">378</strain>
    </source>
</reference>
<protein>
    <submittedName>
        <fullName evidence="2">Protein phosphatase 2C domain-containing protein</fullName>
    </submittedName>
</protein>
<evidence type="ECO:0000313" key="3">
    <source>
        <dbReference type="Proteomes" id="UP000733611"/>
    </source>
</evidence>
<accession>A0A948WYL4</accession>
<dbReference type="SUPFAM" id="SSF81606">
    <property type="entry name" value="PP2C-like"/>
    <property type="match status" value="1"/>
</dbReference>
<dbReference type="Gene3D" id="3.60.40.10">
    <property type="entry name" value="PPM-type phosphatase domain"/>
    <property type="match status" value="1"/>
</dbReference>
<sequence>MPNNQRRNFGWGWGVSVRGPDHIRRKLPNQDAFTIANGSWGSLVVLCDGMGSCAYAHIGARRACQAIALTTQIHCCAHLQSQQLQPELLLQQCYKQWRRLITPYSVAECRTTCLLALLYKEQLLLCRLGDGLLAVDTTQDVLLPVGEEEKPFANITAALGEHYKFADWRCAVLPAKTVQAVLLASDGIADDIAASSVSAFVHDLTYAHRSLSPQQSRYMLRRQLKKWPVQGHSDDKTLACMYLTQGEL</sequence>
<dbReference type="AlphaFoldDB" id="A0A948WYL4"/>
<dbReference type="SMART" id="SM00332">
    <property type="entry name" value="PP2Cc"/>
    <property type="match status" value="1"/>
</dbReference>
<organism evidence="2 3">
    <name type="scientific">Candidatus Anaerobiospirillum pullicola</name>
    <dbReference type="NCBI Taxonomy" id="2838451"/>
    <lineage>
        <taxon>Bacteria</taxon>
        <taxon>Pseudomonadati</taxon>
        <taxon>Pseudomonadota</taxon>
        <taxon>Gammaproteobacteria</taxon>
        <taxon>Aeromonadales</taxon>
        <taxon>Succinivibrionaceae</taxon>
        <taxon>Anaerobiospirillum</taxon>
    </lineage>
</organism>
<dbReference type="InterPro" id="IPR036457">
    <property type="entry name" value="PPM-type-like_dom_sf"/>
</dbReference>
<gene>
    <name evidence="2" type="ORF">H9847_03445</name>
</gene>